<sequence length="226" mass="25166">MGKRKAKAMQPKKNKLPKLDKEFDCPFCSHPRAVAVKMDRGRNIGTLGCRICGTSYEKRINRLDEPIDIYGAWIDACVTANTQAAEQAQKKMGSTLEGEESVLESGVPVPSRKPRASREERPGVDSGDDLEFRRSPEASADEEGEASEEDVPRNSEEKRTGGARLKRLRKREESSEDEGSDHVSGRDTDNAGQEDALRVLKTLREQQRNEEDAGSGRDEALFEDDE</sequence>
<comment type="caution">
    <text evidence="12">The sequence shown here is derived from an EMBL/GenBank/DDBJ whole genome shotgun (WGS) entry which is preliminary data.</text>
</comment>
<feature type="region of interest" description="Disordered" evidence="11">
    <location>
        <begin position="89"/>
        <end position="226"/>
    </location>
</feature>
<comment type="function">
    <text evidence="1 10">Transcription elongation factor implicated in the maintenance of proper chromatin structure in actively transcribed regions.</text>
</comment>
<dbReference type="InterPro" id="IPR038567">
    <property type="entry name" value="T_Elf1_sf"/>
</dbReference>
<dbReference type="GO" id="GO:0008270">
    <property type="term" value="F:zinc ion binding"/>
    <property type="evidence" value="ECO:0007669"/>
    <property type="project" value="UniProtKB-KW"/>
</dbReference>
<dbReference type="EMBL" id="AEYI02002103">
    <property type="protein sequence ID" value="KFG30051.1"/>
    <property type="molecule type" value="Genomic_DNA"/>
</dbReference>
<feature type="compositionally biased region" description="Basic and acidic residues" evidence="11">
    <location>
        <begin position="150"/>
        <end position="160"/>
    </location>
</feature>
<evidence type="ECO:0000256" key="9">
    <source>
        <dbReference type="ARBA" id="ARBA00023242"/>
    </source>
</evidence>
<evidence type="ECO:0000256" key="3">
    <source>
        <dbReference type="ARBA" id="ARBA00009730"/>
    </source>
</evidence>
<dbReference type="SUPFAM" id="SSF57783">
    <property type="entry name" value="Zinc beta-ribbon"/>
    <property type="match status" value="1"/>
</dbReference>
<dbReference type="VEuPathDB" id="ToxoDB:TGP89_297730"/>
<name>A0A086JD33_TOXGO</name>
<evidence type="ECO:0000256" key="7">
    <source>
        <dbReference type="ARBA" id="ARBA00023015"/>
    </source>
</evidence>
<evidence type="ECO:0000256" key="11">
    <source>
        <dbReference type="SAM" id="MobiDB-lite"/>
    </source>
</evidence>
<keyword evidence="12" id="KW-0251">Elongation factor</keyword>
<keyword evidence="12" id="KW-0648">Protein biosynthesis</keyword>
<dbReference type="Proteomes" id="UP000028828">
    <property type="component" value="Unassembled WGS sequence"/>
</dbReference>
<dbReference type="InterPro" id="IPR007808">
    <property type="entry name" value="Elf1"/>
</dbReference>
<keyword evidence="9 10" id="KW-0539">Nucleus</keyword>
<dbReference type="Pfam" id="PF05129">
    <property type="entry name" value="Zn_ribbon_Elf1"/>
    <property type="match status" value="1"/>
</dbReference>
<keyword evidence="7 10" id="KW-0805">Transcription regulation</keyword>
<dbReference type="FunFam" id="2.20.25.190:FF:000001">
    <property type="entry name" value="Transcription elongation factor 1 homolog"/>
    <property type="match status" value="1"/>
</dbReference>
<feature type="compositionally biased region" description="Basic and acidic residues" evidence="11">
    <location>
        <begin position="180"/>
        <end position="220"/>
    </location>
</feature>
<feature type="compositionally biased region" description="Acidic residues" evidence="11">
    <location>
        <begin position="139"/>
        <end position="149"/>
    </location>
</feature>
<dbReference type="AlphaFoldDB" id="A0A086JD33"/>
<dbReference type="GO" id="GO:0006368">
    <property type="term" value="P:transcription elongation by RNA polymerase II"/>
    <property type="evidence" value="ECO:0007669"/>
    <property type="project" value="TreeGrafter"/>
</dbReference>
<gene>
    <name evidence="12" type="ORF">TGP89_297730</name>
</gene>
<evidence type="ECO:0000256" key="5">
    <source>
        <dbReference type="ARBA" id="ARBA00022771"/>
    </source>
</evidence>
<organism evidence="12 13">
    <name type="scientific">Toxoplasma gondii p89</name>
    <dbReference type="NCBI Taxonomy" id="943119"/>
    <lineage>
        <taxon>Eukaryota</taxon>
        <taxon>Sar</taxon>
        <taxon>Alveolata</taxon>
        <taxon>Apicomplexa</taxon>
        <taxon>Conoidasida</taxon>
        <taxon>Coccidia</taxon>
        <taxon>Eucoccidiorida</taxon>
        <taxon>Eimeriorina</taxon>
        <taxon>Sarcocystidae</taxon>
        <taxon>Toxoplasma</taxon>
    </lineage>
</organism>
<keyword evidence="4 10" id="KW-0479">Metal-binding</keyword>
<evidence type="ECO:0000256" key="8">
    <source>
        <dbReference type="ARBA" id="ARBA00023163"/>
    </source>
</evidence>
<comment type="similarity">
    <text evidence="3 10">Belongs to the ELOF1 family.</text>
</comment>
<protein>
    <recommendedName>
        <fullName evidence="10">Transcription elongation factor 1 homolog</fullName>
    </recommendedName>
</protein>
<evidence type="ECO:0000313" key="13">
    <source>
        <dbReference type="Proteomes" id="UP000028828"/>
    </source>
</evidence>
<reference evidence="12 13" key="1">
    <citation type="submission" date="2014-03" db="EMBL/GenBank/DDBJ databases">
        <authorList>
            <person name="Sibley D."/>
            <person name="Venepally P."/>
            <person name="Karamycheva S."/>
            <person name="Hadjithomas M."/>
            <person name="Khan A."/>
            <person name="Brunk B."/>
            <person name="Roos D."/>
            <person name="Caler E."/>
            <person name="Lorenzi H."/>
        </authorList>
    </citation>
    <scope>NUCLEOTIDE SEQUENCE [LARGE SCALE GENOMIC DNA]</scope>
    <source>
        <strain evidence="13">p89</strain>
    </source>
</reference>
<evidence type="ECO:0000256" key="10">
    <source>
        <dbReference type="RuleBase" id="RU364033"/>
    </source>
</evidence>
<keyword evidence="6 10" id="KW-0862">Zinc</keyword>
<dbReference type="OrthoDB" id="445983at2759"/>
<keyword evidence="8 10" id="KW-0804">Transcription</keyword>
<evidence type="ECO:0000313" key="12">
    <source>
        <dbReference type="EMBL" id="KFG30051.1"/>
    </source>
</evidence>
<dbReference type="PANTHER" id="PTHR20934">
    <property type="entry name" value="TRANSCRIPTION ELONGATION FACTOR 1 HOMOLOG"/>
    <property type="match status" value="1"/>
</dbReference>
<dbReference type="GO" id="GO:0008023">
    <property type="term" value="C:transcription elongation factor complex"/>
    <property type="evidence" value="ECO:0007669"/>
    <property type="project" value="TreeGrafter"/>
</dbReference>
<keyword evidence="5 10" id="KW-0863">Zinc-finger</keyword>
<dbReference type="SMR" id="A0A086JD33"/>
<evidence type="ECO:0000256" key="6">
    <source>
        <dbReference type="ARBA" id="ARBA00022833"/>
    </source>
</evidence>
<dbReference type="GO" id="GO:0000993">
    <property type="term" value="F:RNA polymerase II complex binding"/>
    <property type="evidence" value="ECO:0007669"/>
    <property type="project" value="TreeGrafter"/>
</dbReference>
<dbReference type="PANTHER" id="PTHR20934:SF0">
    <property type="entry name" value="TRANSCRIPTION ELONGATION FACTOR 1 HOMOLOG"/>
    <property type="match status" value="1"/>
</dbReference>
<evidence type="ECO:0000256" key="1">
    <source>
        <dbReference type="ARBA" id="ARBA00003357"/>
    </source>
</evidence>
<proteinExistence type="inferred from homology"/>
<evidence type="ECO:0000256" key="4">
    <source>
        <dbReference type="ARBA" id="ARBA00022723"/>
    </source>
</evidence>
<dbReference type="GO" id="GO:0003746">
    <property type="term" value="F:translation elongation factor activity"/>
    <property type="evidence" value="ECO:0007669"/>
    <property type="project" value="UniProtKB-KW"/>
</dbReference>
<dbReference type="Gene3D" id="2.20.25.190">
    <property type="match status" value="1"/>
</dbReference>
<comment type="subcellular location">
    <subcellularLocation>
        <location evidence="2 10">Nucleus</location>
    </subcellularLocation>
</comment>
<evidence type="ECO:0000256" key="2">
    <source>
        <dbReference type="ARBA" id="ARBA00004123"/>
    </source>
</evidence>
<accession>A0A086JD33</accession>